<keyword evidence="9 11" id="KW-0648">Protein biosynthesis</keyword>
<comment type="function">
    <text evidence="11">Catalyzes the attachment of alanine to tRNA(Ala) in a two-step reaction: alanine is first activated by ATP to form Ala-AMP and then transferred to the acceptor end of tRNA(Ala). Also edits incorrectly charged Ser-tRNA(Ala) and Gly-tRNA(Ala) via its editing domain.</text>
</comment>
<keyword evidence="2 11" id="KW-0820">tRNA-binding</keyword>
<keyword evidence="8 11" id="KW-0694">RNA-binding</keyword>
<dbReference type="HAMAP" id="MF_00036_B">
    <property type="entry name" value="Ala_tRNA_synth_B"/>
    <property type="match status" value="1"/>
</dbReference>
<keyword evidence="7 11" id="KW-0067">ATP-binding</keyword>
<reference evidence="14 15" key="1">
    <citation type="journal article" date="2020" name="Microorganisms">
        <title>Simultaneous Genome Sequencing of Prosthecochloris ethylica and Desulfuromonas acetoxidans within a Syntrophic Mixture Reveals Unique Pili and Protein Interactions.</title>
        <authorList>
            <person name="Kyndt J.A."/>
            <person name="Van Beeumen J.J."/>
            <person name="Meyer T.E."/>
        </authorList>
    </citation>
    <scope>NUCLEOTIDE SEQUENCE [LARGE SCALE GENOMIC DNA]</scope>
    <source>
        <strain evidence="14 15">N3</strain>
    </source>
</reference>
<dbReference type="InterPro" id="IPR009000">
    <property type="entry name" value="Transl_B-barrel_sf"/>
</dbReference>
<name>A0ABR9XUK8_9CHLB</name>
<dbReference type="SMART" id="SM00863">
    <property type="entry name" value="tRNA_SAD"/>
    <property type="match status" value="1"/>
</dbReference>
<feature type="region of interest" description="Disordered" evidence="12">
    <location>
        <begin position="427"/>
        <end position="449"/>
    </location>
</feature>
<evidence type="ECO:0000256" key="9">
    <source>
        <dbReference type="ARBA" id="ARBA00022917"/>
    </source>
</evidence>
<evidence type="ECO:0000256" key="6">
    <source>
        <dbReference type="ARBA" id="ARBA00022833"/>
    </source>
</evidence>
<evidence type="ECO:0000256" key="3">
    <source>
        <dbReference type="ARBA" id="ARBA00022598"/>
    </source>
</evidence>
<dbReference type="InterPro" id="IPR018165">
    <property type="entry name" value="Ala-tRNA-synth_IIc_core"/>
</dbReference>
<protein>
    <recommendedName>
        <fullName evidence="11">Alanine--tRNA ligase</fullName>
        <ecNumber evidence="11">6.1.1.7</ecNumber>
    </recommendedName>
    <alternativeName>
        <fullName evidence="11">Alanyl-tRNA synthetase</fullName>
        <shortName evidence="11">AlaRS</shortName>
    </alternativeName>
</protein>
<dbReference type="EC" id="6.1.1.7" evidence="11"/>
<dbReference type="Gene3D" id="3.30.980.10">
    <property type="entry name" value="Threonyl-trna Synthetase, Chain A, domain 2"/>
    <property type="match status" value="1"/>
</dbReference>
<dbReference type="CDD" id="cd00673">
    <property type="entry name" value="AlaRS_core"/>
    <property type="match status" value="1"/>
</dbReference>
<dbReference type="InterPro" id="IPR050058">
    <property type="entry name" value="Ala-tRNA_ligase"/>
</dbReference>
<dbReference type="Pfam" id="PF02272">
    <property type="entry name" value="DHHA1"/>
    <property type="match status" value="1"/>
</dbReference>
<evidence type="ECO:0000256" key="2">
    <source>
        <dbReference type="ARBA" id="ARBA00022555"/>
    </source>
</evidence>
<keyword evidence="3 11" id="KW-0436">Ligase</keyword>
<dbReference type="InterPro" id="IPR012947">
    <property type="entry name" value="tRNA_SAD"/>
</dbReference>
<keyword evidence="15" id="KW-1185">Reference proteome</keyword>
<dbReference type="PANTHER" id="PTHR11777:SF9">
    <property type="entry name" value="ALANINE--TRNA LIGASE, CYTOPLASMIC"/>
    <property type="match status" value="1"/>
</dbReference>
<comment type="subcellular location">
    <subcellularLocation>
        <location evidence="11">Cytoplasm</location>
    </subcellularLocation>
</comment>
<dbReference type="InterPro" id="IPR023033">
    <property type="entry name" value="Ala_tRNA_ligase_euk/bac"/>
</dbReference>
<keyword evidence="11" id="KW-0963">Cytoplasm</keyword>
<dbReference type="InterPro" id="IPR045864">
    <property type="entry name" value="aa-tRNA-synth_II/BPL/LPL"/>
</dbReference>
<dbReference type="SUPFAM" id="SSF101353">
    <property type="entry name" value="Putative anticodon-binding domain of alanyl-tRNA synthetase (AlaRS)"/>
    <property type="match status" value="1"/>
</dbReference>
<comment type="similarity">
    <text evidence="1 11">Belongs to the class-II aminoacyl-tRNA synthetase family.</text>
</comment>
<evidence type="ECO:0000259" key="13">
    <source>
        <dbReference type="PROSITE" id="PS50860"/>
    </source>
</evidence>
<dbReference type="InterPro" id="IPR018164">
    <property type="entry name" value="Ala-tRNA-synth_IIc_N"/>
</dbReference>
<feature type="binding site" evidence="11">
    <location>
        <position position="571"/>
    </location>
    <ligand>
        <name>Zn(2+)</name>
        <dbReference type="ChEBI" id="CHEBI:29105"/>
    </ligand>
</feature>
<keyword evidence="5 11" id="KW-0547">Nucleotide-binding</keyword>
<dbReference type="SUPFAM" id="SSF55186">
    <property type="entry name" value="ThrRS/AlaRS common domain"/>
    <property type="match status" value="1"/>
</dbReference>
<dbReference type="Gene3D" id="3.30.54.20">
    <property type="match status" value="1"/>
</dbReference>
<dbReference type="EMBL" id="JADGII010000026">
    <property type="protein sequence ID" value="MBF0637567.1"/>
    <property type="molecule type" value="Genomic_DNA"/>
</dbReference>
<dbReference type="NCBIfam" id="TIGR00344">
    <property type="entry name" value="alaS"/>
    <property type="match status" value="1"/>
</dbReference>
<dbReference type="InterPro" id="IPR018162">
    <property type="entry name" value="Ala-tRNA-ligase_IIc_anticod-bd"/>
</dbReference>
<dbReference type="InterPro" id="IPR003156">
    <property type="entry name" value="DHHA1_dom"/>
</dbReference>
<comment type="catalytic activity">
    <reaction evidence="11">
        <text>tRNA(Ala) + L-alanine + ATP = L-alanyl-tRNA(Ala) + AMP + diphosphate</text>
        <dbReference type="Rhea" id="RHEA:12540"/>
        <dbReference type="Rhea" id="RHEA-COMP:9657"/>
        <dbReference type="Rhea" id="RHEA-COMP:9923"/>
        <dbReference type="ChEBI" id="CHEBI:30616"/>
        <dbReference type="ChEBI" id="CHEBI:33019"/>
        <dbReference type="ChEBI" id="CHEBI:57972"/>
        <dbReference type="ChEBI" id="CHEBI:78442"/>
        <dbReference type="ChEBI" id="CHEBI:78497"/>
        <dbReference type="ChEBI" id="CHEBI:456215"/>
        <dbReference type="EC" id="6.1.1.7"/>
    </reaction>
</comment>
<comment type="domain">
    <text evidence="11">Consists of three domains; the N-terminal catalytic domain, the editing domain and the C-terminal C-Ala domain. The editing domain removes incorrectly charged amino acids, while the C-Ala domain, along with tRNA(Ala), serves as a bridge to cooperatively bring together the editing and aminoacylation centers thus stimulating deacylation of misacylated tRNAs.</text>
</comment>
<dbReference type="RefSeq" id="WP_175187165.1">
    <property type="nucleotide sequence ID" value="NZ_JABVZQ010000005.1"/>
</dbReference>
<dbReference type="Pfam" id="PF01411">
    <property type="entry name" value="tRNA-synt_2c"/>
    <property type="match status" value="1"/>
</dbReference>
<accession>A0ABR9XUK8</accession>
<feature type="domain" description="Alanyl-transfer RNA synthetases family profile" evidence="13">
    <location>
        <begin position="1"/>
        <end position="717"/>
    </location>
</feature>
<evidence type="ECO:0000313" key="14">
    <source>
        <dbReference type="EMBL" id="MBF0637567.1"/>
    </source>
</evidence>
<keyword evidence="6 11" id="KW-0862">Zinc</keyword>
<evidence type="ECO:0000256" key="8">
    <source>
        <dbReference type="ARBA" id="ARBA00022884"/>
    </source>
</evidence>
<dbReference type="Gene3D" id="3.30.930.10">
    <property type="entry name" value="Bira Bifunctional Protein, Domain 2"/>
    <property type="match status" value="1"/>
</dbReference>
<keyword evidence="4 11" id="KW-0479">Metal-binding</keyword>
<evidence type="ECO:0000256" key="12">
    <source>
        <dbReference type="SAM" id="MobiDB-lite"/>
    </source>
</evidence>
<dbReference type="Gene3D" id="2.40.30.130">
    <property type="match status" value="1"/>
</dbReference>
<dbReference type="Pfam" id="PF07973">
    <property type="entry name" value="tRNA_SAD"/>
    <property type="match status" value="1"/>
</dbReference>
<feature type="binding site" evidence="11">
    <location>
        <position position="575"/>
    </location>
    <ligand>
        <name>Zn(2+)</name>
        <dbReference type="ChEBI" id="CHEBI:29105"/>
    </ligand>
</feature>
<dbReference type="SUPFAM" id="SSF55681">
    <property type="entry name" value="Class II aaRS and biotin synthetases"/>
    <property type="match status" value="1"/>
</dbReference>
<dbReference type="PANTHER" id="PTHR11777">
    <property type="entry name" value="ALANYL-TRNA SYNTHETASE"/>
    <property type="match status" value="1"/>
</dbReference>
<dbReference type="Gene3D" id="3.10.310.40">
    <property type="match status" value="1"/>
</dbReference>
<dbReference type="Proteomes" id="UP000619838">
    <property type="component" value="Unassembled WGS sequence"/>
</dbReference>
<comment type="cofactor">
    <cofactor evidence="11">
        <name>Zn(2+)</name>
        <dbReference type="ChEBI" id="CHEBI:29105"/>
    </cofactor>
    <text evidence="11">Binds 1 zinc ion per subunit.</text>
</comment>
<dbReference type="PROSITE" id="PS50860">
    <property type="entry name" value="AA_TRNA_LIGASE_II_ALA"/>
    <property type="match status" value="1"/>
</dbReference>
<evidence type="ECO:0000256" key="7">
    <source>
        <dbReference type="ARBA" id="ARBA00022840"/>
    </source>
</evidence>
<keyword evidence="10 11" id="KW-0030">Aminoacyl-tRNA synthetase</keyword>
<proteinExistence type="inferred from homology"/>
<comment type="caution">
    <text evidence="14">The sequence shown here is derived from an EMBL/GenBank/DDBJ whole genome shotgun (WGS) entry which is preliminary data.</text>
</comment>
<evidence type="ECO:0000313" key="15">
    <source>
        <dbReference type="Proteomes" id="UP000619838"/>
    </source>
</evidence>
<evidence type="ECO:0000256" key="11">
    <source>
        <dbReference type="HAMAP-Rule" id="MF_00036"/>
    </source>
</evidence>
<feature type="binding site" evidence="11">
    <location>
        <position position="674"/>
    </location>
    <ligand>
        <name>Zn(2+)</name>
        <dbReference type="ChEBI" id="CHEBI:29105"/>
    </ligand>
</feature>
<evidence type="ECO:0000256" key="4">
    <source>
        <dbReference type="ARBA" id="ARBA00022723"/>
    </source>
</evidence>
<evidence type="ECO:0000256" key="5">
    <source>
        <dbReference type="ARBA" id="ARBA00022741"/>
    </source>
</evidence>
<feature type="binding site" evidence="11">
    <location>
        <position position="678"/>
    </location>
    <ligand>
        <name>Zn(2+)</name>
        <dbReference type="ChEBI" id="CHEBI:29105"/>
    </ligand>
</feature>
<dbReference type="InterPro" id="IPR002318">
    <property type="entry name" value="Ala-tRNA-lgiase_IIc"/>
</dbReference>
<evidence type="ECO:0000256" key="1">
    <source>
        <dbReference type="ARBA" id="ARBA00008226"/>
    </source>
</evidence>
<dbReference type="SUPFAM" id="SSF50447">
    <property type="entry name" value="Translation proteins"/>
    <property type="match status" value="1"/>
</dbReference>
<dbReference type="PRINTS" id="PR00980">
    <property type="entry name" value="TRNASYNTHALA"/>
</dbReference>
<evidence type="ECO:0000256" key="10">
    <source>
        <dbReference type="ARBA" id="ARBA00023146"/>
    </source>
</evidence>
<sequence>MKSRDIRQSFLDFFAAKGHHIVRSAPVIPADDPTLLFTNAGMNQFKDVFLDKGTRPYSRAADTQKCIRASGKHNDLEDVGRDTYHHTFFEMLGNWSFGDYYKKEAIGWAWELLTDVWKLPKERLYATVYHDDDESFDIWRRETDIDPSHILRFGDKDNFWEMGETGPCGPCSEIHIDLTDDLSGGELVNADDYRVIELWNLVFIQSDRQPDGSLVPLPNCHVDTGMGFERITAVLQGCQSNYDSDIFSPLFNAITELTGVTYEASLDGERDVAMRVIADHARALAFAITDGAMPGNEGRGYVLRRILRRALRYARKLDCRKPLLYKLVGVIAETMGDVFPELKQQYATVEKIIRSEEESFLLTLDRGMDIFADIVSSLKSSGETVISGHDAFRLYDTYGFPVDLTRLMAEEEGIGIDEDGFEACMHQQKERARSDRRRKQQGQQKSGTWQWLGDERSHSVFCGYTELEADSCIQAVNCSGDSLQLVLLRTPFYAESGGQVGDRGVITSSRYRFVVEDTQKDGDMIVHVIGAVRDVETGQSVALADVEFERSQLEVHAAVDEDRRRDTERNHTATHLLHSALRSVLGDHVQQKGSLVTPERLRFDFSHFEKVTVRQLSEVERLVNEEIREARGLVEKSGVPYEEALEMGALAFFGDKYADQVRVVEVPGVSIELCGGTHVSNIGRIGLFKITGESSVAAGIRRIEAVTGRAAEELMWNEYQELQQVRELLKAKQDEGVAARVRDLIDEKKALSRELEEVQLSVLLDRALAELRQAEEVEGCRILTMNVGQASSSELKNLGQYLHDRIGCGAGLLASESEGKVSLVAFAGDEAMKKFGINAGDLVKKAAREVQGGGGGKPGFATAGGRNAAGLPKAFAIFEASVKELVQ</sequence>
<dbReference type="GO" id="GO:0004813">
    <property type="term" value="F:alanine-tRNA ligase activity"/>
    <property type="evidence" value="ECO:0007669"/>
    <property type="project" value="UniProtKB-EC"/>
</dbReference>
<gene>
    <name evidence="11 14" type="primary">alaS</name>
    <name evidence="14" type="ORF">INT08_10340</name>
</gene>
<dbReference type="InterPro" id="IPR018163">
    <property type="entry name" value="Thr/Ala-tRNA-synth_IIc_edit"/>
</dbReference>
<organism evidence="14 15">
    <name type="scientific">Prosthecochloris ethylica</name>
    <dbReference type="NCBI Taxonomy" id="2743976"/>
    <lineage>
        <taxon>Bacteria</taxon>
        <taxon>Pseudomonadati</taxon>
        <taxon>Chlorobiota</taxon>
        <taxon>Chlorobiia</taxon>
        <taxon>Chlorobiales</taxon>
        <taxon>Chlorobiaceae</taxon>
        <taxon>Prosthecochloris</taxon>
    </lineage>
</organism>